<dbReference type="GO" id="GO:0003697">
    <property type="term" value="F:single-stranded DNA binding"/>
    <property type="evidence" value="ECO:0007669"/>
    <property type="project" value="TreeGrafter"/>
</dbReference>
<dbReference type="HOGENOM" id="CLU_004969_2_0_1"/>
<dbReference type="PANTHER" id="PTHR45916:SF1">
    <property type="entry name" value="STRUCTURAL MAINTENANCE OF CHROMOSOMES PROTEIN 5"/>
    <property type="match status" value="1"/>
</dbReference>
<feature type="coiled-coil region" evidence="4">
    <location>
        <begin position="859"/>
        <end position="896"/>
    </location>
</feature>
<dbReference type="EnsemblProtists" id="PYU1_T004446">
    <property type="protein sequence ID" value="PYU1_T004446"/>
    <property type="gene ID" value="PYU1_G004436"/>
</dbReference>
<feature type="region of interest" description="Disordered" evidence="5">
    <location>
        <begin position="1066"/>
        <end position="1095"/>
    </location>
</feature>
<feature type="coiled-coil region" evidence="4">
    <location>
        <begin position="773"/>
        <end position="818"/>
    </location>
</feature>
<dbReference type="OMA" id="RFWTSQP"/>
<evidence type="ECO:0000313" key="8">
    <source>
        <dbReference type="Proteomes" id="UP000019132"/>
    </source>
</evidence>
<organism evidence="7 8">
    <name type="scientific">Globisporangium ultimum (strain ATCC 200006 / CBS 805.95 / DAOM BR144)</name>
    <name type="common">Pythium ultimum</name>
    <dbReference type="NCBI Taxonomy" id="431595"/>
    <lineage>
        <taxon>Eukaryota</taxon>
        <taxon>Sar</taxon>
        <taxon>Stramenopiles</taxon>
        <taxon>Oomycota</taxon>
        <taxon>Peronosporomycetes</taxon>
        <taxon>Pythiales</taxon>
        <taxon>Pythiaceae</taxon>
        <taxon>Globisporangium</taxon>
    </lineage>
</organism>
<dbReference type="FunCoup" id="K3WHK4">
    <property type="interactions" value="574"/>
</dbReference>
<feature type="coiled-coil region" evidence="4">
    <location>
        <begin position="249"/>
        <end position="423"/>
    </location>
</feature>
<evidence type="ECO:0000256" key="1">
    <source>
        <dbReference type="ARBA" id="ARBA00010171"/>
    </source>
</evidence>
<reference evidence="7" key="3">
    <citation type="submission" date="2015-02" db="UniProtKB">
        <authorList>
            <consortium name="EnsemblProtists"/>
        </authorList>
    </citation>
    <scope>IDENTIFICATION</scope>
    <source>
        <strain evidence="7">DAOM BR144</strain>
    </source>
</reference>
<feature type="compositionally biased region" description="Low complexity" evidence="5">
    <location>
        <begin position="1072"/>
        <end position="1081"/>
    </location>
</feature>
<proteinExistence type="inferred from homology"/>
<dbReference type="eggNOG" id="KOG0979">
    <property type="taxonomic scope" value="Eukaryota"/>
</dbReference>
<name>K3WHK4_GLOUD</name>
<keyword evidence="3 4" id="KW-0175">Coiled coil</keyword>
<dbReference type="SUPFAM" id="SSF52540">
    <property type="entry name" value="P-loop containing nucleoside triphosphate hydrolases"/>
    <property type="match status" value="2"/>
</dbReference>
<dbReference type="InterPro" id="IPR027417">
    <property type="entry name" value="P-loop_NTPase"/>
</dbReference>
<feature type="coiled-coil region" evidence="4">
    <location>
        <begin position="182"/>
        <end position="216"/>
    </location>
</feature>
<dbReference type="GO" id="GO:0005634">
    <property type="term" value="C:nucleus"/>
    <property type="evidence" value="ECO:0007669"/>
    <property type="project" value="TreeGrafter"/>
</dbReference>
<evidence type="ECO:0000313" key="7">
    <source>
        <dbReference type="EnsemblProtists" id="PYU1_T004446"/>
    </source>
</evidence>
<dbReference type="PANTHER" id="PTHR45916">
    <property type="entry name" value="STRUCTURAL MAINTENANCE OF CHROMOSOMES PROTEIN 5"/>
    <property type="match status" value="1"/>
</dbReference>
<accession>K3WHK4</accession>
<feature type="coiled-coil region" evidence="4">
    <location>
        <begin position="650"/>
        <end position="715"/>
    </location>
</feature>
<keyword evidence="8" id="KW-1185">Reference proteome</keyword>
<comment type="similarity">
    <text evidence="1">Belongs to the SMC family. SMC5 subfamily.</text>
</comment>
<sequence length="1095" mass="125449">MAATAAVPLATDVAADTASCDEYVDGSIFRVKLHNFLTYTDAEFFPGPRLNLILGPNGTGKSSIVCALCVGLAGSTKLLGRADKVGQFVRHEKESGYTEIELYFESGNKVIRRNIYRDNKSSWMLNGRDSTLKQVTGMMEAAKIQIDNLCQFLPQDKVGEFSRMNPVQLLKATETAIMDGDLATTHDKIIELQRDMTDKERELEGARSSLELKKSENRQREKEVERIVDYESRIKETDLMKKKCLWLEFEEMKREVEELKGEKKRCRDEMDKAKEEMIAPLEDLLEKETIKLEKAKAEKTEVERTKRQLEEKLKREKQQVEIMEINQSKTLSEVSELRNQHNLSKRKLERLEADLTDWKKERAEMPAEVALKEQKVDLERAQRAKELEHAEISSKREARARELVATEDEIRKVKYKLSKLEDEDVQRRLALQRVDPDSILAADWVKHNQHKLKRKVWGPVVLEMQVNEALHAKYLEDTLPKWLMAALVTECYEDYNTIIRELNSEGSGQRVKASVLIVQDGKCNPVNRPFTDEQLDTYRREYGISGFLDELVNAPDVIHEVLRAHGGIHTVLVGSRQTEDIINRGGNIFATIASPERKAAFVTPYKKYVTSVSKYGDRNVTTRTNDLQNPRLLAASSSNEDEKHQMKTILDEHTSRLVGIQEEINALKSQERSFAEERNKSSHHITEIRSQLKSMMRMDEKITEAENKVYSLRSELARDLSEKEEAMIRKLKGQATKQARYIKEYLRLTKELLVASARDASLALRVGAQQVRAEFTAKQLKRAEHMIRELQEAYKRAKDNLMSIAKKAMQLKRQAEEEAPWDEYEEAFAKLSDDLEDLRGCIENNKASLDCFRGDISVREIYQRVAAEIEREEADLQKLEDVVNNGEDKVNAIKESWHAQLKEVVSQIDSSFKEFFKDIGCVGEIVLDDEDTDIAKWGIQRRAQFRKNTKLTTMTAEEQSGGEKSVGTIMYLMALQSLTKCPFRVVDEINQGMDVYNERKVFQRITKSSCGSLLPQYFLITPKLITGLQYHRDTKVMVILNGPWNKIRQEYWDAKKFVACGRQLKRSGGGATASSPSTNGGPPAKKRRIKAEVTN</sequence>
<protein>
    <recommendedName>
        <fullName evidence="2">Structural maintenance of chromosomes protein 5</fullName>
    </recommendedName>
</protein>
<reference evidence="8" key="2">
    <citation type="submission" date="2010-04" db="EMBL/GenBank/DDBJ databases">
        <authorList>
            <person name="Buell R."/>
            <person name="Hamilton J."/>
            <person name="Hostetler J."/>
        </authorList>
    </citation>
    <scope>NUCLEOTIDE SEQUENCE [LARGE SCALE GENOMIC DNA]</scope>
    <source>
        <strain evidence="8">DAOM:BR144</strain>
    </source>
</reference>
<feature type="domain" description="RecF/RecN/SMC N-terminal" evidence="6">
    <location>
        <begin position="28"/>
        <end position="1010"/>
    </location>
</feature>
<dbReference type="InterPro" id="IPR003395">
    <property type="entry name" value="RecF/RecN/SMC_N"/>
</dbReference>
<dbReference type="Proteomes" id="UP000019132">
    <property type="component" value="Unassembled WGS sequence"/>
</dbReference>
<dbReference type="Gene3D" id="3.40.50.300">
    <property type="entry name" value="P-loop containing nucleotide triphosphate hydrolases"/>
    <property type="match status" value="2"/>
</dbReference>
<dbReference type="GO" id="GO:0000724">
    <property type="term" value="P:double-strand break repair via homologous recombination"/>
    <property type="evidence" value="ECO:0007669"/>
    <property type="project" value="TreeGrafter"/>
</dbReference>
<dbReference type="STRING" id="431595.K3WHK4"/>
<dbReference type="EMBL" id="GL376631">
    <property type="status" value="NOT_ANNOTATED_CDS"/>
    <property type="molecule type" value="Genomic_DNA"/>
</dbReference>
<evidence type="ECO:0000259" key="6">
    <source>
        <dbReference type="Pfam" id="PF02463"/>
    </source>
</evidence>
<evidence type="ECO:0000256" key="4">
    <source>
        <dbReference type="SAM" id="Coils"/>
    </source>
</evidence>
<reference evidence="8" key="1">
    <citation type="journal article" date="2010" name="Genome Biol.">
        <title>Genome sequence of the necrotrophic plant pathogen Pythium ultimum reveals original pathogenicity mechanisms and effector repertoire.</title>
        <authorList>
            <person name="Levesque C.A."/>
            <person name="Brouwer H."/>
            <person name="Cano L."/>
            <person name="Hamilton J.P."/>
            <person name="Holt C."/>
            <person name="Huitema E."/>
            <person name="Raffaele S."/>
            <person name="Robideau G.P."/>
            <person name="Thines M."/>
            <person name="Win J."/>
            <person name="Zerillo M.M."/>
            <person name="Beakes G.W."/>
            <person name="Boore J.L."/>
            <person name="Busam D."/>
            <person name="Dumas B."/>
            <person name="Ferriera S."/>
            <person name="Fuerstenberg S.I."/>
            <person name="Gachon C.M."/>
            <person name="Gaulin E."/>
            <person name="Govers F."/>
            <person name="Grenville-Briggs L."/>
            <person name="Horner N."/>
            <person name="Hostetler J."/>
            <person name="Jiang R.H."/>
            <person name="Johnson J."/>
            <person name="Krajaejun T."/>
            <person name="Lin H."/>
            <person name="Meijer H.J."/>
            <person name="Moore B."/>
            <person name="Morris P."/>
            <person name="Phuntmart V."/>
            <person name="Puiu D."/>
            <person name="Shetty J."/>
            <person name="Stajich J.E."/>
            <person name="Tripathy S."/>
            <person name="Wawra S."/>
            <person name="van West P."/>
            <person name="Whitty B.R."/>
            <person name="Coutinho P.M."/>
            <person name="Henrissat B."/>
            <person name="Martin F."/>
            <person name="Thomas P.D."/>
            <person name="Tyler B.M."/>
            <person name="De Vries R.P."/>
            <person name="Kamoun S."/>
            <person name="Yandell M."/>
            <person name="Tisserat N."/>
            <person name="Buell C.R."/>
        </authorList>
    </citation>
    <scope>NUCLEOTIDE SEQUENCE</scope>
    <source>
        <strain evidence="8">DAOM:BR144</strain>
    </source>
</reference>
<dbReference type="Pfam" id="PF02463">
    <property type="entry name" value="SMC_N"/>
    <property type="match status" value="1"/>
</dbReference>
<evidence type="ECO:0000256" key="3">
    <source>
        <dbReference type="ARBA" id="ARBA00023054"/>
    </source>
</evidence>
<dbReference type="VEuPathDB" id="FungiDB:PYU1_G004436"/>
<dbReference type="InParanoid" id="K3WHK4"/>
<dbReference type="GO" id="GO:0030915">
    <property type="term" value="C:Smc5-Smc6 complex"/>
    <property type="evidence" value="ECO:0007669"/>
    <property type="project" value="TreeGrafter"/>
</dbReference>
<evidence type="ECO:0000256" key="5">
    <source>
        <dbReference type="SAM" id="MobiDB-lite"/>
    </source>
</evidence>
<dbReference type="AlphaFoldDB" id="K3WHK4"/>
<evidence type="ECO:0000256" key="2">
    <source>
        <dbReference type="ARBA" id="ARBA00018687"/>
    </source>
</evidence>